<organism evidence="3 4">
    <name type="scientific">Streptomyces globisporus</name>
    <dbReference type="NCBI Taxonomy" id="1908"/>
    <lineage>
        <taxon>Bacteria</taxon>
        <taxon>Bacillati</taxon>
        <taxon>Actinomycetota</taxon>
        <taxon>Actinomycetes</taxon>
        <taxon>Kitasatosporales</taxon>
        <taxon>Streptomycetaceae</taxon>
        <taxon>Streptomyces</taxon>
    </lineage>
</organism>
<dbReference type="Proteomes" id="UP001154015">
    <property type="component" value="Unassembled WGS sequence"/>
</dbReference>
<evidence type="ECO:0000256" key="1">
    <source>
        <dbReference type="ARBA" id="ARBA00023002"/>
    </source>
</evidence>
<feature type="domain" description="Flavin reductase like" evidence="2">
    <location>
        <begin position="26"/>
        <end position="184"/>
    </location>
</feature>
<name>A0ABM9H0D7_STRGL</name>
<dbReference type="SUPFAM" id="SSF50475">
    <property type="entry name" value="FMN-binding split barrel"/>
    <property type="match status" value="1"/>
</dbReference>
<dbReference type="InterPro" id="IPR050268">
    <property type="entry name" value="NADH-dep_flavin_reductase"/>
</dbReference>
<dbReference type="PANTHER" id="PTHR30466">
    <property type="entry name" value="FLAVIN REDUCTASE"/>
    <property type="match status" value="1"/>
</dbReference>
<reference evidence="3" key="1">
    <citation type="submission" date="2022-03" db="EMBL/GenBank/DDBJ databases">
        <authorList>
            <person name="Leyn A S."/>
        </authorList>
    </citation>
    <scope>NUCLEOTIDE SEQUENCE</scope>
    <source>
        <strain evidence="3">Streptomyces globisporus 4-3</strain>
    </source>
</reference>
<keyword evidence="1" id="KW-0560">Oxidoreductase</keyword>
<dbReference type="Gene3D" id="2.30.110.10">
    <property type="entry name" value="Electron Transport, Fmn-binding Protein, Chain A"/>
    <property type="match status" value="1"/>
</dbReference>
<gene>
    <name evidence="3" type="ORF">SGL43_04102</name>
</gene>
<comment type="caution">
    <text evidence="3">The sequence shown here is derived from an EMBL/GenBank/DDBJ whole genome shotgun (WGS) entry which is preliminary data.</text>
</comment>
<dbReference type="PANTHER" id="PTHR30466:SF1">
    <property type="entry name" value="FMN REDUCTASE (NADH) RUTF"/>
    <property type="match status" value="1"/>
</dbReference>
<dbReference type="InterPro" id="IPR002563">
    <property type="entry name" value="Flavin_Rdtase-like_dom"/>
</dbReference>
<keyword evidence="4" id="KW-1185">Reference proteome</keyword>
<proteinExistence type="predicted"/>
<protein>
    <submittedName>
        <fullName evidence="3">NADH-FMN oxidoreductase</fullName>
    </submittedName>
</protein>
<evidence type="ECO:0000313" key="4">
    <source>
        <dbReference type="Proteomes" id="UP001154015"/>
    </source>
</evidence>
<dbReference type="InterPro" id="IPR012349">
    <property type="entry name" value="Split_barrel_FMN-bd"/>
</dbReference>
<dbReference type="Pfam" id="PF01613">
    <property type="entry name" value="Flavin_Reduct"/>
    <property type="match status" value="1"/>
</dbReference>
<dbReference type="SMART" id="SM00903">
    <property type="entry name" value="Flavin_Reduct"/>
    <property type="match status" value="1"/>
</dbReference>
<evidence type="ECO:0000313" key="3">
    <source>
        <dbReference type="EMBL" id="CAH9417063.1"/>
    </source>
</evidence>
<evidence type="ECO:0000259" key="2">
    <source>
        <dbReference type="SMART" id="SM00903"/>
    </source>
</evidence>
<sequence length="194" mass="20737">MTGPRETALPLPAPRGTDEKDLRHAFAEFATGVTVVTVGGSSARGMTANSFSSVSLHPPLLLVCVHNDAVMRRALHPARHFGVSVLSAGQAAVARHFADNSRPVGLQQFDAVGWSPGAATSVPLIDGALARFECEKWRAYDGGDHTILVGAVVGWSRSPGLDPESGRDEATEDALLYFRGRFREHGLRAQEPSR</sequence>
<accession>A0ABM9H0D7</accession>
<dbReference type="EMBL" id="CAKXYP010000011">
    <property type="protein sequence ID" value="CAH9417063.1"/>
    <property type="molecule type" value="Genomic_DNA"/>
</dbReference>